<evidence type="ECO:0000256" key="2">
    <source>
        <dbReference type="ARBA" id="ARBA00023002"/>
    </source>
</evidence>
<accession>A0A1H1C4E2</accession>
<dbReference type="InterPro" id="IPR050097">
    <property type="entry name" value="Ferredoxin-NADP_redctase_2"/>
</dbReference>
<gene>
    <name evidence="5" type="ORF">SAMN04489742_1733</name>
</gene>
<evidence type="ECO:0000256" key="1">
    <source>
        <dbReference type="ARBA" id="ARBA00022630"/>
    </source>
</evidence>
<dbReference type="InterPro" id="IPR023753">
    <property type="entry name" value="FAD/NAD-binding_dom"/>
</dbReference>
<comment type="catalytic activity">
    <reaction evidence="3">
        <text>[thioredoxin]-dithiol + NADP(+) = [thioredoxin]-disulfide + NADPH + H(+)</text>
        <dbReference type="Rhea" id="RHEA:20345"/>
        <dbReference type="Rhea" id="RHEA-COMP:10698"/>
        <dbReference type="Rhea" id="RHEA-COMP:10700"/>
        <dbReference type="ChEBI" id="CHEBI:15378"/>
        <dbReference type="ChEBI" id="CHEBI:29950"/>
        <dbReference type="ChEBI" id="CHEBI:50058"/>
        <dbReference type="ChEBI" id="CHEBI:57783"/>
        <dbReference type="ChEBI" id="CHEBI:58349"/>
        <dbReference type="EC" id="1.8.1.9"/>
    </reaction>
</comment>
<dbReference type="AlphaFoldDB" id="A0A1H1C4E2"/>
<evidence type="ECO:0000313" key="5">
    <source>
        <dbReference type="EMBL" id="SDQ59053.1"/>
    </source>
</evidence>
<dbReference type="Gene3D" id="3.50.50.60">
    <property type="entry name" value="FAD/NAD(P)-binding domain"/>
    <property type="match status" value="2"/>
</dbReference>
<dbReference type="SUPFAM" id="SSF51905">
    <property type="entry name" value="FAD/NAD(P)-binding domain"/>
    <property type="match status" value="1"/>
</dbReference>
<evidence type="ECO:0000259" key="4">
    <source>
        <dbReference type="Pfam" id="PF07992"/>
    </source>
</evidence>
<keyword evidence="2" id="KW-0560">Oxidoreductase</keyword>
<dbReference type="PRINTS" id="PR00469">
    <property type="entry name" value="PNDRDTASEII"/>
</dbReference>
<proteinExistence type="predicted"/>
<dbReference type="PANTHER" id="PTHR48105">
    <property type="entry name" value="THIOREDOXIN REDUCTASE 1-RELATED-RELATED"/>
    <property type="match status" value="1"/>
</dbReference>
<dbReference type="RefSeq" id="WP_236777481.1">
    <property type="nucleotide sequence ID" value="NZ_CP018863.1"/>
</dbReference>
<dbReference type="InterPro" id="IPR036188">
    <property type="entry name" value="FAD/NAD-bd_sf"/>
</dbReference>
<dbReference type="PRINTS" id="PR00368">
    <property type="entry name" value="FADPNR"/>
</dbReference>
<keyword evidence="6" id="KW-1185">Reference proteome</keyword>
<protein>
    <submittedName>
        <fullName evidence="5">Thioredoxin reductase</fullName>
    </submittedName>
</protein>
<sequence length="320" mass="34119">MEMQTKDYDVAIIGGGAAGLSAAQALGRSRRSVVVIDAGEPRNAPAAAMHNFLSRDGMNPLELLKEGRGELVKYGVEVIKTRALDSRHSDAGFTITLGNGTEVSARRLILATGLKDQLPDIAGLAENWGNDVLHCPYCHGWEVKDLRLGVVDSAMAMHQSQMFTQWSNNVTLFKDPNKVLAAEELEQLEALGVEVVEAVVTAVLGEAGSVQGVELSDGTQREIDALVIMPNFDVDVSCVKSLGLVTQEHVSGLGRHVPVDDGGQTEVPGLWLAGNVANPMAQVIMAAADGLGMGLRVNADLMQEEFARKVAELRMKKAAV</sequence>
<name>A0A1H1C4E2_9MICC</name>
<organism evidence="5 6">
    <name type="scientific">Crystallibacter crystallopoietes</name>
    <dbReference type="NCBI Taxonomy" id="37928"/>
    <lineage>
        <taxon>Bacteria</taxon>
        <taxon>Bacillati</taxon>
        <taxon>Actinomycetota</taxon>
        <taxon>Actinomycetes</taxon>
        <taxon>Micrococcales</taxon>
        <taxon>Micrococcaceae</taxon>
        <taxon>Crystallibacter</taxon>
    </lineage>
</organism>
<dbReference type="STRING" id="37928.SAMN04489742_1733"/>
<dbReference type="GO" id="GO:0004791">
    <property type="term" value="F:thioredoxin-disulfide reductase (NADPH) activity"/>
    <property type="evidence" value="ECO:0007669"/>
    <property type="project" value="UniProtKB-EC"/>
</dbReference>
<evidence type="ECO:0000256" key="3">
    <source>
        <dbReference type="ARBA" id="ARBA00048132"/>
    </source>
</evidence>
<feature type="domain" description="FAD/NAD(P)-binding" evidence="4">
    <location>
        <begin position="8"/>
        <end position="290"/>
    </location>
</feature>
<dbReference type="Pfam" id="PF07992">
    <property type="entry name" value="Pyr_redox_2"/>
    <property type="match status" value="1"/>
</dbReference>
<dbReference type="Proteomes" id="UP000181917">
    <property type="component" value="Unassembled WGS sequence"/>
</dbReference>
<dbReference type="EMBL" id="FNKH01000002">
    <property type="protein sequence ID" value="SDQ59053.1"/>
    <property type="molecule type" value="Genomic_DNA"/>
</dbReference>
<reference evidence="5 6" key="1">
    <citation type="submission" date="2016-10" db="EMBL/GenBank/DDBJ databases">
        <authorList>
            <person name="de Groot N.N."/>
        </authorList>
    </citation>
    <scope>NUCLEOTIDE SEQUENCE [LARGE SCALE GENOMIC DNA]</scope>
    <source>
        <strain evidence="5 6">DSM 20117</strain>
    </source>
</reference>
<keyword evidence="1" id="KW-0285">Flavoprotein</keyword>
<evidence type="ECO:0000313" key="6">
    <source>
        <dbReference type="Proteomes" id="UP000181917"/>
    </source>
</evidence>